<keyword evidence="1" id="KW-0547">Nucleotide-binding</keyword>
<evidence type="ECO:0000259" key="3">
    <source>
        <dbReference type="PROSITE" id="PS50837"/>
    </source>
</evidence>
<organism evidence="4 5">
    <name type="scientific">Actinoallomurus iriomotensis</name>
    <dbReference type="NCBI Taxonomy" id="478107"/>
    <lineage>
        <taxon>Bacteria</taxon>
        <taxon>Bacillati</taxon>
        <taxon>Actinomycetota</taxon>
        <taxon>Actinomycetes</taxon>
        <taxon>Streptosporangiales</taxon>
        <taxon>Thermomonosporaceae</taxon>
        <taxon>Actinoallomurus</taxon>
    </lineage>
</organism>
<dbReference type="Pfam" id="PF22733">
    <property type="entry name" value="NNH1"/>
    <property type="match status" value="1"/>
</dbReference>
<dbReference type="Proteomes" id="UP001165074">
    <property type="component" value="Unassembled WGS sequence"/>
</dbReference>
<dbReference type="SUPFAM" id="SSF52058">
    <property type="entry name" value="L domain-like"/>
    <property type="match status" value="1"/>
</dbReference>
<dbReference type="Pfam" id="PF05729">
    <property type="entry name" value="NACHT"/>
    <property type="match status" value="1"/>
</dbReference>
<name>A0A9W6S7H3_9ACTN</name>
<dbReference type="RefSeq" id="WP_285578318.1">
    <property type="nucleotide sequence ID" value="NZ_BSTK01000010.1"/>
</dbReference>
<evidence type="ECO:0000313" key="4">
    <source>
        <dbReference type="EMBL" id="GLY88518.1"/>
    </source>
</evidence>
<protein>
    <submittedName>
        <fullName evidence="4">ATP-binding protein</fullName>
    </submittedName>
</protein>
<proteinExistence type="predicted"/>
<dbReference type="PROSITE" id="PS50837">
    <property type="entry name" value="NACHT"/>
    <property type="match status" value="1"/>
</dbReference>
<dbReference type="InterPro" id="IPR007111">
    <property type="entry name" value="NACHT_NTPase"/>
</dbReference>
<evidence type="ECO:0000256" key="1">
    <source>
        <dbReference type="ARBA" id="ARBA00022741"/>
    </source>
</evidence>
<dbReference type="InterPro" id="IPR032675">
    <property type="entry name" value="LRR_dom_sf"/>
</dbReference>
<feature type="domain" description="NACHT" evidence="3">
    <location>
        <begin position="250"/>
        <end position="583"/>
    </location>
</feature>
<dbReference type="InterPro" id="IPR054547">
    <property type="entry name" value="NNH1"/>
</dbReference>
<dbReference type="PANTHER" id="PTHR46844:SF1">
    <property type="entry name" value="SLR5058 PROTEIN"/>
    <property type="match status" value="1"/>
</dbReference>
<dbReference type="EMBL" id="BSTK01000010">
    <property type="protein sequence ID" value="GLY88518.1"/>
    <property type="molecule type" value="Genomic_DNA"/>
</dbReference>
<evidence type="ECO:0000313" key="5">
    <source>
        <dbReference type="Proteomes" id="UP001165074"/>
    </source>
</evidence>
<gene>
    <name evidence="4" type="ORF">Airi02_064470</name>
</gene>
<dbReference type="PANTHER" id="PTHR46844">
    <property type="entry name" value="SLR5058 PROTEIN"/>
    <property type="match status" value="1"/>
</dbReference>
<keyword evidence="2 4" id="KW-0067">ATP-binding</keyword>
<dbReference type="Gene3D" id="3.40.50.300">
    <property type="entry name" value="P-loop containing nucleotide triphosphate hydrolases"/>
    <property type="match status" value="1"/>
</dbReference>
<sequence>MTDILLGLGAAVIKAACKVWLKDHAFAADTSAAVIDVVNAKVGNTRDRRRVRRLFEDLEETVADRVQSLLGHEFAGLAENERNAAVLAVADTFDQARLVDADLFAADLDPLFLRRNLRTVPPRDLAPPAAALYDRVLDECCRYVIEVARDLPAFHAGAFTEVLRRQSQILDGVRELLDRDHTPGDTDPDSAFTVHYRAQVANVLDRLELFGVTAADSVRRYPLSLAYIRLQVAGRLRGPAAVDDTLAERPRLFLRGDAGSGKTTLLQWLSVRTARGDLPGRLAAWNDAVPFFVPLRRYVGRALPAHEDFIREAGRHMPDEMPEGWVRRRLAEGRALILVDGIDELPEPERRPARAWLRELTAAYPGARFVVTSRPTAVDESWLDAEGFSAAELQPMSWPEIEEFVRHWHEAMASSRTDEADLETLRDHERSLLEAVRARRHLRALAVNPLLCALLCALNLDRRMRLPGDRMELYGVALQMLLERRDAERGIDGSGLTYTDKILLLQDLAYWLIRNGLSDAPADRAAERIAHRLASMHRLSAAPDAVFHDLLVRSGLLREPVAGRVDFVHRTFQEYLAARAAIEADDIGALVENAHHDQWREVVVMAAGHAQPRQREELLRTLLDRGDDDRAGWQTVHVVAVACLETSPQLAPDTHARIQHVANDLLPPKGQTDAEALARAGDFVLDLLADRPVTTTDEALATIQLARAIGGDTALDIIAQCERFSNAFAGEKRANAWERLNAYFLGQKVGRELTSAWEWFDADLFAQKVLARSPHAVEISLGGNRMDQIRALRHIAVLSRLQLQGVPERLDLDENLPDHGLKELHLFDCAWLTRLLPTLGADQLRGLEVLSINGCPLSSLHELERWAGAIEELRVWPGEGHEVNVTSLPELPKLTRLDCIPACGSLAAVRRAPALRHLTLGISGAVDLAPLGELAQLESLALLGQGSFDLSPLADNERLTILVNGTPVVPQNPDPAGPAVRAS</sequence>
<evidence type="ECO:0000256" key="2">
    <source>
        <dbReference type="ARBA" id="ARBA00022840"/>
    </source>
</evidence>
<dbReference type="Gene3D" id="3.80.10.10">
    <property type="entry name" value="Ribonuclease Inhibitor"/>
    <property type="match status" value="1"/>
</dbReference>
<dbReference type="SUPFAM" id="SSF52540">
    <property type="entry name" value="P-loop containing nucleoside triphosphate hydrolases"/>
    <property type="match status" value="1"/>
</dbReference>
<comment type="caution">
    <text evidence="4">The sequence shown here is derived from an EMBL/GenBank/DDBJ whole genome shotgun (WGS) entry which is preliminary data.</text>
</comment>
<dbReference type="InterPro" id="IPR027417">
    <property type="entry name" value="P-loop_NTPase"/>
</dbReference>
<reference evidence="4" key="1">
    <citation type="submission" date="2023-03" db="EMBL/GenBank/DDBJ databases">
        <title>Actinoallomurus iriomotensis NBRC 103684.</title>
        <authorList>
            <person name="Ichikawa N."/>
            <person name="Sato H."/>
            <person name="Tonouchi N."/>
        </authorList>
    </citation>
    <scope>NUCLEOTIDE SEQUENCE</scope>
    <source>
        <strain evidence="4">NBRC 103684</strain>
    </source>
</reference>
<dbReference type="AlphaFoldDB" id="A0A9W6S7H3"/>
<keyword evidence="5" id="KW-1185">Reference proteome</keyword>
<accession>A0A9W6S7H3</accession>
<dbReference type="GO" id="GO:0005524">
    <property type="term" value="F:ATP binding"/>
    <property type="evidence" value="ECO:0007669"/>
    <property type="project" value="UniProtKB-KW"/>
</dbReference>